<gene>
    <name evidence="1" type="ORF">BDN72DRAFT_394864</name>
</gene>
<keyword evidence="2" id="KW-1185">Reference proteome</keyword>
<proteinExistence type="predicted"/>
<sequence>MILFLGVGETSCSLRIARRRHFQTSWRMTSIALIVQIFFAWRITCLRQSLFAKIGAGLTAVTAIFSMITSILFMQAYIRISEGSIKALTATVNLWIVSAVICDTIIAITMVSLLWQARASTHHQQTKIVIKYLIFRTIETGSATAIVATIELALFLYSPHSYLHLSVFYILGRIYSNAPVASVNGRHRMRSLLDASVDHPRVTSLHLAPAMPSDSPESGDDSLRAAAS</sequence>
<accession>A0ACD3B1S2</accession>
<evidence type="ECO:0000313" key="2">
    <source>
        <dbReference type="Proteomes" id="UP000308600"/>
    </source>
</evidence>
<organism evidence="1 2">
    <name type="scientific">Pluteus cervinus</name>
    <dbReference type="NCBI Taxonomy" id="181527"/>
    <lineage>
        <taxon>Eukaryota</taxon>
        <taxon>Fungi</taxon>
        <taxon>Dikarya</taxon>
        <taxon>Basidiomycota</taxon>
        <taxon>Agaricomycotina</taxon>
        <taxon>Agaricomycetes</taxon>
        <taxon>Agaricomycetidae</taxon>
        <taxon>Agaricales</taxon>
        <taxon>Pluteineae</taxon>
        <taxon>Pluteaceae</taxon>
        <taxon>Pluteus</taxon>
    </lineage>
</organism>
<name>A0ACD3B1S2_9AGAR</name>
<dbReference type="EMBL" id="ML208291">
    <property type="protein sequence ID" value="TFK71970.1"/>
    <property type="molecule type" value="Genomic_DNA"/>
</dbReference>
<reference evidence="1 2" key="1">
    <citation type="journal article" date="2019" name="Nat. Ecol. Evol.">
        <title>Megaphylogeny resolves global patterns of mushroom evolution.</title>
        <authorList>
            <person name="Varga T."/>
            <person name="Krizsan K."/>
            <person name="Foldi C."/>
            <person name="Dima B."/>
            <person name="Sanchez-Garcia M."/>
            <person name="Sanchez-Ramirez S."/>
            <person name="Szollosi G.J."/>
            <person name="Szarkandi J.G."/>
            <person name="Papp V."/>
            <person name="Albert L."/>
            <person name="Andreopoulos W."/>
            <person name="Angelini C."/>
            <person name="Antonin V."/>
            <person name="Barry K.W."/>
            <person name="Bougher N.L."/>
            <person name="Buchanan P."/>
            <person name="Buyck B."/>
            <person name="Bense V."/>
            <person name="Catcheside P."/>
            <person name="Chovatia M."/>
            <person name="Cooper J."/>
            <person name="Damon W."/>
            <person name="Desjardin D."/>
            <person name="Finy P."/>
            <person name="Geml J."/>
            <person name="Haridas S."/>
            <person name="Hughes K."/>
            <person name="Justo A."/>
            <person name="Karasinski D."/>
            <person name="Kautmanova I."/>
            <person name="Kiss B."/>
            <person name="Kocsube S."/>
            <person name="Kotiranta H."/>
            <person name="LaButti K.M."/>
            <person name="Lechner B.E."/>
            <person name="Liimatainen K."/>
            <person name="Lipzen A."/>
            <person name="Lukacs Z."/>
            <person name="Mihaltcheva S."/>
            <person name="Morgado L.N."/>
            <person name="Niskanen T."/>
            <person name="Noordeloos M.E."/>
            <person name="Ohm R.A."/>
            <person name="Ortiz-Santana B."/>
            <person name="Ovrebo C."/>
            <person name="Racz N."/>
            <person name="Riley R."/>
            <person name="Savchenko A."/>
            <person name="Shiryaev A."/>
            <person name="Soop K."/>
            <person name="Spirin V."/>
            <person name="Szebenyi C."/>
            <person name="Tomsovsky M."/>
            <person name="Tulloss R.E."/>
            <person name="Uehling J."/>
            <person name="Grigoriev I.V."/>
            <person name="Vagvolgyi C."/>
            <person name="Papp T."/>
            <person name="Martin F.M."/>
            <person name="Miettinen O."/>
            <person name="Hibbett D.S."/>
            <person name="Nagy L.G."/>
        </authorList>
    </citation>
    <scope>NUCLEOTIDE SEQUENCE [LARGE SCALE GENOMIC DNA]</scope>
    <source>
        <strain evidence="1 2">NL-1719</strain>
    </source>
</reference>
<protein>
    <submittedName>
        <fullName evidence="1">Uncharacterized protein</fullName>
    </submittedName>
</protein>
<dbReference type="Proteomes" id="UP000308600">
    <property type="component" value="Unassembled WGS sequence"/>
</dbReference>
<evidence type="ECO:0000313" key="1">
    <source>
        <dbReference type="EMBL" id="TFK71970.1"/>
    </source>
</evidence>